<comment type="caution">
    <text evidence="2">The sequence shown here is derived from an EMBL/GenBank/DDBJ whole genome shotgun (WGS) entry which is preliminary data.</text>
</comment>
<gene>
    <name evidence="2" type="ORF">CS062_12125</name>
</gene>
<organism evidence="2 3">
    <name type="scientific">Roseateles chitinivorans</name>
    <dbReference type="NCBI Taxonomy" id="2917965"/>
    <lineage>
        <taxon>Bacteria</taxon>
        <taxon>Pseudomonadati</taxon>
        <taxon>Pseudomonadota</taxon>
        <taxon>Betaproteobacteria</taxon>
        <taxon>Burkholderiales</taxon>
        <taxon>Sphaerotilaceae</taxon>
        <taxon>Roseateles</taxon>
    </lineage>
</organism>
<dbReference type="EMBL" id="PEOG01000028">
    <property type="protein sequence ID" value="PIM52965.1"/>
    <property type="molecule type" value="Genomic_DNA"/>
</dbReference>
<feature type="domain" description="Glycosyltransferase subfamily 4-like N-terminal" evidence="1">
    <location>
        <begin position="44"/>
        <end position="170"/>
    </location>
</feature>
<accession>A0A2G9C9B0</accession>
<dbReference type="SUPFAM" id="SSF53756">
    <property type="entry name" value="UDP-Glycosyltransferase/glycogen phosphorylase"/>
    <property type="match status" value="1"/>
</dbReference>
<reference evidence="2 3" key="1">
    <citation type="submission" date="2017-11" db="EMBL/GenBank/DDBJ databases">
        <title>Draft genome sequence of Mitsuaria sp. HWN-4.</title>
        <authorList>
            <person name="Gundlapally S.R."/>
        </authorList>
    </citation>
    <scope>NUCLEOTIDE SEQUENCE [LARGE SCALE GENOMIC DNA]</scope>
    <source>
        <strain evidence="2 3">HWN-4</strain>
    </source>
</reference>
<proteinExistence type="predicted"/>
<dbReference type="Proteomes" id="UP000231501">
    <property type="component" value="Unassembled WGS sequence"/>
</dbReference>
<evidence type="ECO:0000313" key="3">
    <source>
        <dbReference type="Proteomes" id="UP000231501"/>
    </source>
</evidence>
<name>A0A2G9C9B0_9BURK</name>
<evidence type="ECO:0000259" key="1">
    <source>
        <dbReference type="Pfam" id="PF13579"/>
    </source>
</evidence>
<dbReference type="AlphaFoldDB" id="A0A2G9C9B0"/>
<protein>
    <recommendedName>
        <fullName evidence="1">Glycosyltransferase subfamily 4-like N-terminal domain-containing protein</fullName>
    </recommendedName>
</protein>
<dbReference type="InterPro" id="IPR028098">
    <property type="entry name" value="Glyco_trans_4-like_N"/>
</dbReference>
<dbReference type="Pfam" id="PF13579">
    <property type="entry name" value="Glyco_trans_4_4"/>
    <property type="match status" value="1"/>
</dbReference>
<dbReference type="Gene3D" id="3.40.50.2000">
    <property type="entry name" value="Glycogen Phosphorylase B"/>
    <property type="match status" value="1"/>
</dbReference>
<sequence>MAAPAGVASASPTVHVVEVVGAVPPDETTDELSSGLAAAADRLGATELVERLLERLGPEDGLRFTVVCPADGAFAERMRARGAEVVIVAMPDDPPWHAIQVLVGLIRNRQADVLHAHLPNAHRLAGLAGGITRTPVLSSVQGAQLDMPDLEVHRLIASQLSVVSEASYFHALGLGIAQERISLDPFDAEADGDAMAASLDALGERLRGVATQTAVAGSRGAAQARALTQPLTAEPVPAVPAGAPAVRAVLDELVPGRTRTVARDR</sequence>
<dbReference type="GO" id="GO:0016757">
    <property type="term" value="F:glycosyltransferase activity"/>
    <property type="evidence" value="ECO:0007669"/>
    <property type="project" value="UniProtKB-ARBA"/>
</dbReference>
<keyword evidence="3" id="KW-1185">Reference proteome</keyword>
<evidence type="ECO:0000313" key="2">
    <source>
        <dbReference type="EMBL" id="PIM52965.1"/>
    </source>
</evidence>